<dbReference type="RefSeq" id="WP_110263787.1">
    <property type="nucleotide sequence ID" value="NZ_CAWNXA010000001.1"/>
</dbReference>
<dbReference type="Pfam" id="PF12706">
    <property type="entry name" value="Lactamase_B_2"/>
    <property type="match status" value="1"/>
</dbReference>
<evidence type="ECO:0000313" key="4">
    <source>
        <dbReference type="Proteomes" id="UP000248330"/>
    </source>
</evidence>
<sequence length="324" mass="36645">MPDSAAPSHHTRRGFRNPHSNDAHGGWDALRWLPGFLLKPYRRPELPWRRPDPALLRTPTDTDRLTWIGHSSFLLQFAGRNLVTDPHLTARASPLRRAGPRRLNPPALDFPDLPPLDLALISHDHYDHLDEATVVRLSREHPSLHFVVPLGLKAWFAHRGIVRVTELDWWQHTDIGGLRVHAVPAQHFSGRGARDRNATLWCGFVVESDGRRAYFAGDTGYSPDFAAIGARFAPVDLALIPIGAYAPRWFMQAMHIDPEEAVRIHRDIGSRFSVAMHWGTFRLTEEPIDEPPQRLRAALDAAGIAQDRFRVLAHGETLALEWTQ</sequence>
<keyword evidence="4" id="KW-1185">Reference proteome</keyword>
<comment type="caution">
    <text evidence="3">The sequence shown here is derived from an EMBL/GenBank/DDBJ whole genome shotgun (WGS) entry which is preliminary data.</text>
</comment>
<evidence type="ECO:0000313" key="3">
    <source>
        <dbReference type="EMBL" id="PXV70969.1"/>
    </source>
</evidence>
<dbReference type="EMBL" id="QICN01000001">
    <property type="protein sequence ID" value="PXV70969.1"/>
    <property type="molecule type" value="Genomic_DNA"/>
</dbReference>
<dbReference type="AlphaFoldDB" id="A0A318EDX3"/>
<dbReference type="SUPFAM" id="SSF56281">
    <property type="entry name" value="Metallo-hydrolase/oxidoreductase"/>
    <property type="match status" value="1"/>
</dbReference>
<dbReference type="GO" id="GO:0005737">
    <property type="term" value="C:cytoplasm"/>
    <property type="evidence" value="ECO:0007669"/>
    <property type="project" value="TreeGrafter"/>
</dbReference>
<dbReference type="PANTHER" id="PTHR15032:SF4">
    <property type="entry name" value="N-ACYL-PHOSPHATIDYLETHANOLAMINE-HYDROLYZING PHOSPHOLIPASE D"/>
    <property type="match status" value="1"/>
</dbReference>
<dbReference type="InterPro" id="IPR001279">
    <property type="entry name" value="Metallo-B-lactamas"/>
</dbReference>
<feature type="domain" description="Metallo-beta-lactamase" evidence="2">
    <location>
        <begin position="80"/>
        <end position="278"/>
    </location>
</feature>
<dbReference type="InterPro" id="IPR036866">
    <property type="entry name" value="RibonucZ/Hydroxyglut_hydro"/>
</dbReference>
<evidence type="ECO:0000256" key="1">
    <source>
        <dbReference type="SAM" id="MobiDB-lite"/>
    </source>
</evidence>
<dbReference type="Gene3D" id="3.60.15.10">
    <property type="entry name" value="Ribonuclease Z/Hydroxyacylglutathione hydrolase-like"/>
    <property type="match status" value="1"/>
</dbReference>
<dbReference type="Proteomes" id="UP000248330">
    <property type="component" value="Unassembled WGS sequence"/>
</dbReference>
<dbReference type="PANTHER" id="PTHR15032">
    <property type="entry name" value="N-ACYL-PHOSPHATIDYLETHANOLAMINE-HYDROLYZING PHOSPHOLIPASE D"/>
    <property type="match status" value="1"/>
</dbReference>
<evidence type="ECO:0000259" key="2">
    <source>
        <dbReference type="Pfam" id="PF12706"/>
    </source>
</evidence>
<organism evidence="3 4">
    <name type="scientific">Sinimarinibacterium flocculans</name>
    <dbReference type="NCBI Taxonomy" id="985250"/>
    <lineage>
        <taxon>Bacteria</taxon>
        <taxon>Pseudomonadati</taxon>
        <taxon>Pseudomonadota</taxon>
        <taxon>Gammaproteobacteria</taxon>
        <taxon>Nevskiales</taxon>
        <taxon>Nevskiaceae</taxon>
        <taxon>Sinimarinibacterium</taxon>
    </lineage>
</organism>
<name>A0A318EDX3_9GAMM</name>
<dbReference type="OrthoDB" id="9805728at2"/>
<feature type="region of interest" description="Disordered" evidence="1">
    <location>
        <begin position="1"/>
        <end position="20"/>
    </location>
</feature>
<proteinExistence type="predicted"/>
<gene>
    <name evidence="3" type="ORF">C8D93_1017</name>
</gene>
<protein>
    <submittedName>
        <fullName evidence="3">N-acyl-phosphatidylethanolamine-hydrolysing phospholipase D</fullName>
    </submittedName>
</protein>
<reference evidence="3 4" key="1">
    <citation type="submission" date="2018-04" db="EMBL/GenBank/DDBJ databases">
        <title>Genomic Encyclopedia of Type Strains, Phase IV (KMG-IV): sequencing the most valuable type-strain genomes for metagenomic binning, comparative biology and taxonomic classification.</title>
        <authorList>
            <person name="Goeker M."/>
        </authorList>
    </citation>
    <scope>NUCLEOTIDE SEQUENCE [LARGE SCALE GENOMIC DNA]</scope>
    <source>
        <strain evidence="3 4">DSM 104150</strain>
    </source>
</reference>
<accession>A0A318EDX3</accession>